<dbReference type="SUPFAM" id="SSF48403">
    <property type="entry name" value="Ankyrin repeat"/>
    <property type="match status" value="1"/>
</dbReference>
<organism evidence="3 4">
    <name type="scientific">Magnaporthiopsis poae (strain ATCC 64411 / 73-15)</name>
    <name type="common">Kentucky bluegrass fungus</name>
    <name type="synonym">Magnaporthe poae</name>
    <dbReference type="NCBI Taxonomy" id="644358"/>
    <lineage>
        <taxon>Eukaryota</taxon>
        <taxon>Fungi</taxon>
        <taxon>Dikarya</taxon>
        <taxon>Ascomycota</taxon>
        <taxon>Pezizomycotina</taxon>
        <taxon>Sordariomycetes</taxon>
        <taxon>Sordariomycetidae</taxon>
        <taxon>Magnaporthales</taxon>
        <taxon>Magnaporthaceae</taxon>
        <taxon>Magnaporthiopsis</taxon>
    </lineage>
</organism>
<name>A0A0C4E7U1_MAGP6</name>
<gene>
    <name evidence="2" type="ORF">MAPG_08614</name>
</gene>
<evidence type="ECO:0000313" key="4">
    <source>
        <dbReference type="Proteomes" id="UP000011715"/>
    </source>
</evidence>
<reference evidence="3" key="5">
    <citation type="submission" date="2015-06" db="UniProtKB">
        <authorList>
            <consortium name="EnsemblFungi"/>
        </authorList>
    </citation>
    <scope>IDENTIFICATION</scope>
    <source>
        <strain evidence="3">ATCC 64411</strain>
    </source>
</reference>
<dbReference type="STRING" id="644358.A0A0C4E7U1"/>
<dbReference type="EMBL" id="ADBL01002079">
    <property type="status" value="NOT_ANNOTATED_CDS"/>
    <property type="molecule type" value="Genomic_DNA"/>
</dbReference>
<dbReference type="EMBL" id="GL876973">
    <property type="protein sequence ID" value="KLU89643.1"/>
    <property type="molecule type" value="Genomic_DNA"/>
</dbReference>
<keyword evidence="1" id="KW-0732">Signal</keyword>
<dbReference type="InterPro" id="IPR036770">
    <property type="entry name" value="Ankyrin_rpt-contain_sf"/>
</dbReference>
<evidence type="ECO:0000313" key="2">
    <source>
        <dbReference type="EMBL" id="KLU89643.1"/>
    </source>
</evidence>
<reference evidence="2" key="3">
    <citation type="submission" date="2011-03" db="EMBL/GenBank/DDBJ databases">
        <title>Annotation of Magnaporthe poae ATCC 64411.</title>
        <authorList>
            <person name="Ma L.-J."/>
            <person name="Dead R."/>
            <person name="Young S.K."/>
            <person name="Zeng Q."/>
            <person name="Gargeya S."/>
            <person name="Fitzgerald M."/>
            <person name="Haas B."/>
            <person name="Abouelleil A."/>
            <person name="Alvarado L."/>
            <person name="Arachchi H.M."/>
            <person name="Berlin A."/>
            <person name="Brown A."/>
            <person name="Chapman S.B."/>
            <person name="Chen Z."/>
            <person name="Dunbar C."/>
            <person name="Freedman E."/>
            <person name="Gearin G."/>
            <person name="Gellesch M."/>
            <person name="Goldberg J."/>
            <person name="Griggs A."/>
            <person name="Gujja S."/>
            <person name="Heiman D."/>
            <person name="Howarth C."/>
            <person name="Larson L."/>
            <person name="Lui A."/>
            <person name="MacDonald P.J.P."/>
            <person name="Mehta T."/>
            <person name="Montmayeur A."/>
            <person name="Murphy C."/>
            <person name="Neiman D."/>
            <person name="Pearson M."/>
            <person name="Priest M."/>
            <person name="Roberts A."/>
            <person name="Saif S."/>
            <person name="Shea T."/>
            <person name="Shenoy N."/>
            <person name="Sisk P."/>
            <person name="Stolte C."/>
            <person name="Sykes S."/>
            <person name="Yandava C."/>
            <person name="Wortman J."/>
            <person name="Nusbaum C."/>
            <person name="Birren B."/>
        </authorList>
    </citation>
    <scope>NUCLEOTIDE SEQUENCE</scope>
    <source>
        <strain evidence="2">ATCC 64411</strain>
    </source>
</reference>
<sequence>MQEPFRLGVLCSVVLLEAPQVSGLYYAYSHGFEQAAVRLIQEGADVNTEGGTFGDSHQAVSLAGHAIFVRLLLSSGANADTSRGMYGGALQAASMRGWEEIIRPLLYKEADPEANGAVDLFEQQ</sequence>
<feature type="chain" id="PRO_5009385776" evidence="1">
    <location>
        <begin position="24"/>
        <end position="124"/>
    </location>
</feature>
<accession>A0A0C4E7U1</accession>
<dbReference type="Proteomes" id="UP000011715">
    <property type="component" value="Unassembled WGS sequence"/>
</dbReference>
<dbReference type="Gene3D" id="1.25.40.20">
    <property type="entry name" value="Ankyrin repeat-containing domain"/>
    <property type="match status" value="1"/>
</dbReference>
<dbReference type="EnsemblFungi" id="MAPG_08614T0">
    <property type="protein sequence ID" value="MAPG_08614T0"/>
    <property type="gene ID" value="MAPG_08614"/>
</dbReference>
<reference evidence="4" key="1">
    <citation type="submission" date="2010-05" db="EMBL/GenBank/DDBJ databases">
        <title>The genome sequence of Magnaporthe poae strain ATCC 64411.</title>
        <authorList>
            <person name="Ma L.-J."/>
            <person name="Dead R."/>
            <person name="Young S."/>
            <person name="Zeng Q."/>
            <person name="Koehrsen M."/>
            <person name="Alvarado L."/>
            <person name="Berlin A."/>
            <person name="Chapman S.B."/>
            <person name="Chen Z."/>
            <person name="Freedman E."/>
            <person name="Gellesch M."/>
            <person name="Goldberg J."/>
            <person name="Griggs A."/>
            <person name="Gujja S."/>
            <person name="Heilman E.R."/>
            <person name="Heiman D."/>
            <person name="Hepburn T."/>
            <person name="Howarth C."/>
            <person name="Jen D."/>
            <person name="Larson L."/>
            <person name="Mehta T."/>
            <person name="Neiman D."/>
            <person name="Pearson M."/>
            <person name="Roberts A."/>
            <person name="Saif S."/>
            <person name="Shea T."/>
            <person name="Shenoy N."/>
            <person name="Sisk P."/>
            <person name="Stolte C."/>
            <person name="Sykes S."/>
            <person name="Walk T."/>
            <person name="White J."/>
            <person name="Yandava C."/>
            <person name="Haas B."/>
            <person name="Nusbaum C."/>
            <person name="Birren B."/>
        </authorList>
    </citation>
    <scope>NUCLEOTIDE SEQUENCE [LARGE SCALE GENOMIC DNA]</scope>
    <source>
        <strain evidence="4">ATCC 64411 / 73-15</strain>
    </source>
</reference>
<dbReference type="OrthoDB" id="4837942at2759"/>
<evidence type="ECO:0000313" key="3">
    <source>
        <dbReference type="EnsemblFungi" id="MAPG_08614T0"/>
    </source>
</evidence>
<reference evidence="2" key="2">
    <citation type="submission" date="2010-05" db="EMBL/GenBank/DDBJ databases">
        <title>The Genome Sequence of Magnaporthe poae strain ATCC 64411.</title>
        <authorList>
            <consortium name="The Broad Institute Genome Sequencing Platform"/>
            <consortium name="Broad Institute Genome Sequencing Center for Infectious Disease"/>
            <person name="Ma L.-J."/>
            <person name="Dead R."/>
            <person name="Young S."/>
            <person name="Zeng Q."/>
            <person name="Koehrsen M."/>
            <person name="Alvarado L."/>
            <person name="Berlin A."/>
            <person name="Chapman S.B."/>
            <person name="Chen Z."/>
            <person name="Freedman E."/>
            <person name="Gellesch M."/>
            <person name="Goldberg J."/>
            <person name="Griggs A."/>
            <person name="Gujja S."/>
            <person name="Heilman E.R."/>
            <person name="Heiman D."/>
            <person name="Hepburn T."/>
            <person name="Howarth C."/>
            <person name="Jen D."/>
            <person name="Larson L."/>
            <person name="Mehta T."/>
            <person name="Neiman D."/>
            <person name="Pearson M."/>
            <person name="Roberts A."/>
            <person name="Saif S."/>
            <person name="Shea T."/>
            <person name="Shenoy N."/>
            <person name="Sisk P."/>
            <person name="Stolte C."/>
            <person name="Sykes S."/>
            <person name="Walk T."/>
            <person name="White J."/>
            <person name="Yandava C."/>
            <person name="Haas B."/>
            <person name="Nusbaum C."/>
            <person name="Birren B."/>
        </authorList>
    </citation>
    <scope>NUCLEOTIDE SEQUENCE</scope>
    <source>
        <strain evidence="2">ATCC 64411</strain>
    </source>
</reference>
<proteinExistence type="predicted"/>
<dbReference type="VEuPathDB" id="FungiDB:MAPG_08614"/>
<feature type="signal peptide" evidence="1">
    <location>
        <begin position="1"/>
        <end position="23"/>
    </location>
</feature>
<dbReference type="AlphaFoldDB" id="A0A0C4E7U1"/>
<dbReference type="OMA" id="SMEGHEQ"/>
<protein>
    <submittedName>
        <fullName evidence="2 3">Uncharacterized protein</fullName>
    </submittedName>
</protein>
<keyword evidence="4" id="KW-1185">Reference proteome</keyword>
<reference evidence="3" key="4">
    <citation type="journal article" date="2015" name="G3 (Bethesda)">
        <title>Genome sequences of three phytopathogenic species of the Magnaporthaceae family of fungi.</title>
        <authorList>
            <person name="Okagaki L.H."/>
            <person name="Nunes C.C."/>
            <person name="Sailsbery J."/>
            <person name="Clay B."/>
            <person name="Brown D."/>
            <person name="John T."/>
            <person name="Oh Y."/>
            <person name="Young N."/>
            <person name="Fitzgerald M."/>
            <person name="Haas B.J."/>
            <person name="Zeng Q."/>
            <person name="Young S."/>
            <person name="Adiconis X."/>
            <person name="Fan L."/>
            <person name="Levin J.Z."/>
            <person name="Mitchell T.K."/>
            <person name="Okubara P.A."/>
            <person name="Farman M.L."/>
            <person name="Kohn L.M."/>
            <person name="Birren B."/>
            <person name="Ma L.-J."/>
            <person name="Dean R.A."/>
        </authorList>
    </citation>
    <scope>NUCLEOTIDE SEQUENCE</scope>
    <source>
        <strain evidence="3">ATCC 64411 / 73-15</strain>
    </source>
</reference>
<evidence type="ECO:0000256" key="1">
    <source>
        <dbReference type="SAM" id="SignalP"/>
    </source>
</evidence>